<protein>
    <submittedName>
        <fullName evidence="2">Uncharacterized protein</fullName>
    </submittedName>
</protein>
<name>A0A5B0PB37_PUCGR</name>
<reference evidence="2 3" key="1">
    <citation type="submission" date="2019-05" db="EMBL/GenBank/DDBJ databases">
        <title>Emergence of the Ug99 lineage of the wheat stem rust pathogen through somatic hybridization.</title>
        <authorList>
            <person name="Li F."/>
            <person name="Upadhyaya N.M."/>
            <person name="Sperschneider J."/>
            <person name="Matny O."/>
            <person name="Nguyen-Phuc H."/>
            <person name="Mago R."/>
            <person name="Raley C."/>
            <person name="Miller M.E."/>
            <person name="Silverstein K.A.T."/>
            <person name="Henningsen E."/>
            <person name="Hirsch C.D."/>
            <person name="Visser B."/>
            <person name="Pretorius Z.A."/>
            <person name="Steffenson B.J."/>
            <person name="Schwessinger B."/>
            <person name="Dodds P.N."/>
            <person name="Figueroa M."/>
        </authorList>
    </citation>
    <scope>NUCLEOTIDE SEQUENCE [LARGE SCALE GENOMIC DNA]</scope>
    <source>
        <strain evidence="2">21-0</strain>
    </source>
</reference>
<evidence type="ECO:0000313" key="3">
    <source>
        <dbReference type="Proteomes" id="UP000324748"/>
    </source>
</evidence>
<gene>
    <name evidence="2" type="ORF">PGT21_021167</name>
</gene>
<organism evidence="2 3">
    <name type="scientific">Puccinia graminis f. sp. tritici</name>
    <dbReference type="NCBI Taxonomy" id="56615"/>
    <lineage>
        <taxon>Eukaryota</taxon>
        <taxon>Fungi</taxon>
        <taxon>Dikarya</taxon>
        <taxon>Basidiomycota</taxon>
        <taxon>Pucciniomycotina</taxon>
        <taxon>Pucciniomycetes</taxon>
        <taxon>Pucciniales</taxon>
        <taxon>Pucciniaceae</taxon>
        <taxon>Puccinia</taxon>
    </lineage>
</organism>
<evidence type="ECO:0000313" key="2">
    <source>
        <dbReference type="EMBL" id="KAA1097820.1"/>
    </source>
</evidence>
<dbReference type="AlphaFoldDB" id="A0A5B0PB37"/>
<accession>A0A5B0PB37</accession>
<proteinExistence type="predicted"/>
<dbReference type="EMBL" id="VSWC01000066">
    <property type="protein sequence ID" value="KAA1097820.1"/>
    <property type="molecule type" value="Genomic_DNA"/>
</dbReference>
<feature type="signal peptide" evidence="1">
    <location>
        <begin position="1"/>
        <end position="21"/>
    </location>
</feature>
<dbReference type="Proteomes" id="UP000324748">
    <property type="component" value="Unassembled WGS sequence"/>
</dbReference>
<keyword evidence="1" id="KW-0732">Signal</keyword>
<feature type="chain" id="PRO_5022920033" evidence="1">
    <location>
        <begin position="22"/>
        <end position="71"/>
    </location>
</feature>
<comment type="caution">
    <text evidence="2">The sequence shown here is derived from an EMBL/GenBank/DDBJ whole genome shotgun (WGS) entry which is preliminary data.</text>
</comment>
<evidence type="ECO:0000256" key="1">
    <source>
        <dbReference type="SAM" id="SignalP"/>
    </source>
</evidence>
<keyword evidence="3" id="KW-1185">Reference proteome</keyword>
<sequence>MQTGAFVFILLMGVVFDACSACASNQRLVCKKDPNHPSDNPNVVKKCGKKFLVCCNIYPFGSQQTLYDTCS</sequence>